<dbReference type="CDD" id="cd14978">
    <property type="entry name" value="7tmA_FMRFamide_R-like"/>
    <property type="match status" value="1"/>
</dbReference>
<keyword evidence="3 7" id="KW-0812">Transmembrane</keyword>
<dbReference type="InterPro" id="IPR032675">
    <property type="entry name" value="LRR_dom_sf"/>
</dbReference>
<dbReference type="Proteomes" id="UP000663882">
    <property type="component" value="Unassembled WGS sequence"/>
</dbReference>
<feature type="transmembrane region" description="Helical" evidence="7">
    <location>
        <begin position="1322"/>
        <end position="1349"/>
    </location>
</feature>
<dbReference type="InterPro" id="IPR019427">
    <property type="entry name" value="7TM_GPCR_serpentine_rcpt_Srw"/>
</dbReference>
<reference evidence="9" key="1">
    <citation type="submission" date="2021-02" db="EMBL/GenBank/DDBJ databases">
        <authorList>
            <person name="Nowell W R."/>
        </authorList>
    </citation>
    <scope>NUCLEOTIDE SEQUENCE</scope>
</reference>
<comment type="caution">
    <text evidence="9">The sequence shown here is derived from an EMBL/GenBank/DDBJ whole genome shotgun (WGS) entry which is preliminary data.</text>
</comment>
<feature type="transmembrane region" description="Helical" evidence="7">
    <location>
        <begin position="1265"/>
        <end position="1285"/>
    </location>
</feature>
<proteinExistence type="predicted"/>
<dbReference type="GO" id="GO:0016020">
    <property type="term" value="C:membrane"/>
    <property type="evidence" value="ECO:0007669"/>
    <property type="project" value="UniProtKB-SubCell"/>
</dbReference>
<dbReference type="SMART" id="SM00364">
    <property type="entry name" value="LRR_BAC"/>
    <property type="match status" value="5"/>
</dbReference>
<feature type="transmembrane region" description="Helical" evidence="7">
    <location>
        <begin position="1143"/>
        <end position="1168"/>
    </location>
</feature>
<keyword evidence="4" id="KW-0677">Repeat</keyword>
<evidence type="ECO:0000259" key="8">
    <source>
        <dbReference type="PROSITE" id="PS50262"/>
    </source>
</evidence>
<accession>A0A814A7K0</accession>
<dbReference type="InterPro" id="IPR017452">
    <property type="entry name" value="GPCR_Rhodpsn_7TM"/>
</dbReference>
<dbReference type="EMBL" id="CAJNOO010000334">
    <property type="protein sequence ID" value="CAF0909636.1"/>
    <property type="molecule type" value="Genomic_DNA"/>
</dbReference>
<dbReference type="Gene3D" id="3.80.10.10">
    <property type="entry name" value="Ribonuclease Inhibitor"/>
    <property type="match status" value="1"/>
</dbReference>
<dbReference type="GO" id="GO:0009966">
    <property type="term" value="P:regulation of signal transduction"/>
    <property type="evidence" value="ECO:0007669"/>
    <property type="project" value="UniProtKB-ARBA"/>
</dbReference>
<dbReference type="PROSITE" id="PS50262">
    <property type="entry name" value="G_PROTEIN_RECEP_F1_2"/>
    <property type="match status" value="1"/>
</dbReference>
<keyword evidence="2" id="KW-0433">Leucine-rich repeat</keyword>
<feature type="transmembrane region" description="Helical" evidence="7">
    <location>
        <begin position="1422"/>
        <end position="1441"/>
    </location>
</feature>
<evidence type="ECO:0000256" key="6">
    <source>
        <dbReference type="ARBA" id="ARBA00023136"/>
    </source>
</evidence>
<dbReference type="SUPFAM" id="SSF81321">
    <property type="entry name" value="Family A G protein-coupled receptor-like"/>
    <property type="match status" value="1"/>
</dbReference>
<dbReference type="InterPro" id="IPR053071">
    <property type="entry name" value="GPCR1-related_rcpt"/>
</dbReference>
<dbReference type="SUPFAM" id="SSF52058">
    <property type="entry name" value="L domain-like"/>
    <property type="match status" value="1"/>
</dbReference>
<dbReference type="GO" id="GO:0008528">
    <property type="term" value="F:G protein-coupled peptide receptor activity"/>
    <property type="evidence" value="ECO:0007669"/>
    <property type="project" value="InterPro"/>
</dbReference>
<dbReference type="SMART" id="SM00369">
    <property type="entry name" value="LRR_TYP"/>
    <property type="match status" value="6"/>
</dbReference>
<dbReference type="PANTHER" id="PTHR47023">
    <property type="entry name" value="SEX PEPTIDE RECEPTOR"/>
    <property type="match status" value="1"/>
</dbReference>
<protein>
    <recommendedName>
        <fullName evidence="8">G-protein coupled receptors family 1 profile domain-containing protein</fullName>
    </recommendedName>
</protein>
<sequence>MITNNDDVLKLPSLSDSNSFIGAGTSGVRHVFPIHLTDIDYSDDLFCRSISHLRFHTPTTKICTNIEMIRNICSSVQTLEHLDISENELDDLPTEISLLIHLRTLNCSHNKLTNISNSFEQLNQKLKRLDLSFNHLKCLPIVIYTLKYLIRLNCEHNLIKTIDIDLLNLKYLKIFILDHNQIQTLNTIDFSQMKKLECVHIAHNQLIKFPRNLHKLNYLKNINLSHNRLTSFPIELLLINSLDVLNLSHNFLTQLSQLSSIYKRTSLMFSIDLSFNQLTKIYDYLLLISLKVDLSNNNIQSISNNLIQILNYDMITNRELKINNNPLKEPISLLKILNEENRYSRNILEIIRSCFDKQQINEIVRQGFKIYITGCKKSGKSSLAYCLEEYRPLIDDEKEEKIVNILQFPFHFETNNDHSSLEMKSQIHLPRKSIDLSQTQQQQQQPQFDIDIQKQRRFSIVSLKQSTLLSSITPMSLESIKSLPLTIYDFNGSPEYYQYISTFIDTNALHLICIHTVDFDKKTPRNIEEVFNDTFDITLYPIIQQLFQILQILCEKITKTNALIILPIATCIDLYDKQSKQDKIQSLDKINKFFQLYLQLRINRIKHEIEQIKCLQTIPPSLSDRLKTYNCLLHNNIQIESCQAISSLTCQGINELNQRIQHCILTQNTIFPHINRILPTLWAETNRYIESLADDLPVPYLSWEHFTSHIINKHGLSNLINDIAMSLCEQGKILILNEIGTKNRIVFLRPVWLGDLLSSLFHHDNFFESIHQLYRKEYEQCGRLHLDLIHSLWINLLHKKEYFYHVWNILMRFLLIAYPKINKKQLKNFLNSEEKNEIKFDYFIVPCYLPFINLNEQEEEKRHFFKQIINKVNIRYQSSMLPLGFFHRFSVLAILKSDVIYIKHWNNFIIGEHKEKQVKFIIETNHHTYINCYCGTNFTEQPFDNIWNVLMSILNLFEEMFKILAPSNPFNRAVCCPYCNEYSFMGEWTTPKELQSIKIKLCSSCGQNVDTNYLIQPNENKRRNEELLKKIRERKANNIKKTSNVISSTTTNMTHLFIQSLYIIRKVIIVQNDGFYHDNIQRWFDFPQTNYTISLLYPIDFDTMVLEFNQTLSTTATNGVVNASPDLHWYPFQPGQCPPTYNIILQGFCAPLIIIISTVLNSLIAVVLLQKHLRSPTNILLLAIALYDTLTGLFPFPALIYVYTFRQCNDYIPYNYGWFHRMSHDVLPFIFHTCSIWVTVVLAIQRYIYVCYSEKAKQWCTVPMALKAIVCVNILALIVAIPMFIEGTFKPEMVNSLIDSKKYFAACTVVDYSEDPKYRTLFSIYTLIRALLINVGPCTLLVILNAILVERMKEAKKNRDKLMRRRSCEVRTQEQSNVTLMLIIVVTMFLIVEIPMALYLIISGILRALKSNFLAKELNFAVQLLNFAVLLSYPINFFIYCRMSKAFRDAFTKLVCPTCIDTREQRLQSIAAPLIGKQYGTNANVDQLELNNTNKERKSSNIEKIPLSSVISNSTTNKTCMSARNSLNHPVNNNMKKISMGSLVKPSVSFGDDVTEVTNTQYIDL</sequence>
<dbReference type="Gene3D" id="1.20.1070.10">
    <property type="entry name" value="Rhodopsin 7-helix transmembrane proteins"/>
    <property type="match status" value="1"/>
</dbReference>
<feature type="domain" description="G-protein coupled receptors family 1 profile" evidence="8">
    <location>
        <begin position="1160"/>
        <end position="1440"/>
    </location>
</feature>
<feature type="transmembrane region" description="Helical" evidence="7">
    <location>
        <begin position="1180"/>
        <end position="1206"/>
    </location>
</feature>
<evidence type="ECO:0000256" key="1">
    <source>
        <dbReference type="ARBA" id="ARBA00004370"/>
    </source>
</evidence>
<evidence type="ECO:0000256" key="5">
    <source>
        <dbReference type="ARBA" id="ARBA00022989"/>
    </source>
</evidence>
<name>A0A814A7K0_9BILA</name>
<dbReference type="InterPro" id="IPR001611">
    <property type="entry name" value="Leu-rich_rpt"/>
</dbReference>
<comment type="subcellular location">
    <subcellularLocation>
        <location evidence="1">Membrane</location>
    </subcellularLocation>
</comment>
<dbReference type="InterPro" id="IPR027417">
    <property type="entry name" value="P-loop_NTPase"/>
</dbReference>
<gene>
    <name evidence="9" type="ORF">RFH988_LOCUS9417</name>
</gene>
<feature type="transmembrane region" description="Helical" evidence="7">
    <location>
        <begin position="1380"/>
        <end position="1402"/>
    </location>
</feature>
<evidence type="ECO:0000256" key="4">
    <source>
        <dbReference type="ARBA" id="ARBA00022737"/>
    </source>
</evidence>
<dbReference type="PANTHER" id="PTHR47023:SF1">
    <property type="entry name" value="SEX PEPTIDE RECEPTOR"/>
    <property type="match status" value="1"/>
</dbReference>
<keyword evidence="6 7" id="KW-0472">Membrane</keyword>
<keyword evidence="5 7" id="KW-1133">Transmembrane helix</keyword>
<evidence type="ECO:0000256" key="3">
    <source>
        <dbReference type="ARBA" id="ARBA00022692"/>
    </source>
</evidence>
<dbReference type="InterPro" id="IPR003591">
    <property type="entry name" value="Leu-rich_rpt_typical-subtyp"/>
</dbReference>
<dbReference type="PROSITE" id="PS51450">
    <property type="entry name" value="LRR"/>
    <property type="match status" value="5"/>
</dbReference>
<dbReference type="InterPro" id="IPR000276">
    <property type="entry name" value="GPCR_Rhodpsn"/>
</dbReference>
<evidence type="ECO:0000256" key="7">
    <source>
        <dbReference type="SAM" id="Phobius"/>
    </source>
</evidence>
<dbReference type="Pfam" id="PF10324">
    <property type="entry name" value="7TM_GPCR_Srw"/>
    <property type="match status" value="1"/>
</dbReference>
<dbReference type="PRINTS" id="PR00237">
    <property type="entry name" value="GPCRRHODOPSN"/>
</dbReference>
<evidence type="ECO:0000256" key="2">
    <source>
        <dbReference type="ARBA" id="ARBA00022614"/>
    </source>
</evidence>
<dbReference type="SUPFAM" id="SSF52540">
    <property type="entry name" value="P-loop containing nucleoside triphosphate hydrolases"/>
    <property type="match status" value="1"/>
</dbReference>
<organism evidence="9 10">
    <name type="scientific">Rotaria sordida</name>
    <dbReference type="NCBI Taxonomy" id="392033"/>
    <lineage>
        <taxon>Eukaryota</taxon>
        <taxon>Metazoa</taxon>
        <taxon>Spiralia</taxon>
        <taxon>Gnathifera</taxon>
        <taxon>Rotifera</taxon>
        <taxon>Eurotatoria</taxon>
        <taxon>Bdelloidea</taxon>
        <taxon>Philodinida</taxon>
        <taxon>Philodinidae</taxon>
        <taxon>Rotaria</taxon>
    </lineage>
</organism>
<evidence type="ECO:0000313" key="10">
    <source>
        <dbReference type="Proteomes" id="UP000663882"/>
    </source>
</evidence>
<evidence type="ECO:0000313" key="9">
    <source>
        <dbReference type="EMBL" id="CAF0909636.1"/>
    </source>
</evidence>
<dbReference type="OrthoDB" id="676979at2759"/>
<dbReference type="SMART" id="SM01381">
    <property type="entry name" value="7TM_GPCR_Srsx"/>
    <property type="match status" value="1"/>
</dbReference>
<feature type="transmembrane region" description="Helical" evidence="7">
    <location>
        <begin position="1226"/>
        <end position="1244"/>
    </location>
</feature>